<dbReference type="SUPFAM" id="SSF52058">
    <property type="entry name" value="L domain-like"/>
    <property type="match status" value="2"/>
</dbReference>
<feature type="compositionally biased region" description="Low complexity" evidence="2">
    <location>
        <begin position="377"/>
        <end position="396"/>
    </location>
</feature>
<dbReference type="PROSITE" id="PS50238">
    <property type="entry name" value="RHOGAP"/>
    <property type="match status" value="1"/>
</dbReference>
<feature type="region of interest" description="Disordered" evidence="2">
    <location>
        <begin position="325"/>
        <end position="350"/>
    </location>
</feature>
<sequence length="1913" mass="212201">MKKEEEDKIDTIGCNILKREMRRVKSFLRKETKGNLKYSVGWGGSKKLVLDPNDPIIPDVLVLTTKYIEERGLSEQGLFRVSGNAAEINKIRSLLDKGETFDFSTASTPHVVTGILKHYLRELPEPLFTFGFYDALIASYGVTDPTSRLSYFLIAFLYRICKHSRTHKMDSGNLSIVFAPNILRAKVETPEQIVADSPKVTTIIKLIIEHYQELFEKDPFTGDYLDFETRPFNELFEDDYVSIYETINLDKEIAAIYEEEVDIILQKATKPNIYDMFSPPTGEVDDNMTPSSSSNNANNISIDESEPPSLYFDDAQIVPTASSSLLAQQHHQHRLSIKSNSSSQDSISSPDISIDCGNTMTNGQQLSSPPTITITTTSPSQFCVSSPTSVRSVSPRGNNGDSRINIGIGRNAVTSDSEEEENDHLGQGDRLTLTTSGGGLNNDNKIMAIKKLVDDSIIRLENEFQQLSEEFKQNLTIQEILLIASSMKNIMNVIKEGPDVDFKVVSALNMDMDMTLFTSENEQVKRLETLRAAILHKTTRLPAYLEQFKEEAEMLVTEGNQVDLEVCLGGLIRIMRTLKAVGDILDFFYSKWRGEDESDQSSVGNTDSAVSSTTTKSTDSSSNSTHHQNNVDGSSSSSRDDNVSAALNIVDDEKRQLHNQLQQYQQKVTDEKDIAKRLGEVDSVMNDIEESLIRITSKSELVYIAKIIQNLHKITKMPLNATATFDDIPPPKINTLKVTPKQKLAALISVVYVLIKEIRDDIKQLKSNIGETAKDEDATAADTAELLKQYDTRINDINKLLERTPSHARIMNGQNNLSLIIQNQLNNNNNNSNNNTTTTTTTTTTSSSSSSSSLTININGNGGNYLTGSLTPPKLSSSPISGLGGSTLLGKVLFDQLANTQNITNMRNILLLLLSCSTTITQVQSQSLSTDELNSCIYLITQYGSNIAQNSASICSSGQFTCGIGSDNNYHVLQIAFDNIIYQPSGTPPSITELTFPEATNIKIRASIYTYFDWSKDILVLFKNLPKLTVLDIGQDSTIKAIPPNFSLAMPKLTRFYLGGANNLTSINFSSFNNSLLEKFETHDGGTTTLVIANDLYLPRLLGLSIFLKSAPASTIVFNSRSFPVLTSVYFMSRFGSERVNLQLNLPLTIFLGQMMDVDQTGYFAPSFMYPKVLTSLALGGRNFIPIDITPFTALINLEVQFSLITSYPWSFYPPTLEFLQLANNRLTSIPTMAFPKNVFSVNLSENRLSGTIPISILANKPKKMNFQIGGNQNITGNLGEEWCSINGLYIQNTGITSIPDCWWCYSSSNYLQTSLFPPNPSTLQCNVSVDSTSLLSKAGYVTIVGQNLGWAVNIPNARLLVPNKEILYKVNLTSGGFQQNITVSLIDPPKPEFTFNFTTKEVGFETLSMSGQSSSIDIWYYNVTFKYWIDEFLPVITMNNNIPCLSPVYYNNTKSITFYFSYPPVGQQSITMNNQYHSSFYYALITRPIYMSSYLMDPIYPPAGINMYGYFGDATLEDGYVTLSWGQDITFCNFTSINSTFIRCKFVSVASPGDKTLSLKLNFVQAGVAYLVFPTAPSSYVDCMNRTNRCNGRGSCVDGQCVCDPGWTDDCKLQSVLAPNVDFIKNGEVPSAVFSYGDYLFAFNMISIQELDIDDNIINQLDTLNWTYVDKSTPTLTSVAYQLVKAPEVASNFTLLNVVSLIEFSDQPRTVQFAGDDIQLGAGSIKISVEITNWPFNTTISHLRVVFSTKINNEQFVVGCDNSNVAIESLQNALSGDSLQYLRVVQGNVQFFGRFLDYSVGDGRKVSSIAQVLNVTKIDDKESLATIGINLPICQVCLLDPDFSALIVDRDSYGSCEKDGNNNWKVIVGVVVGVVGALALGIIIFALVKRNRFFFIRRKKNESSIDLQSRKL</sequence>
<dbReference type="CDD" id="cd00159">
    <property type="entry name" value="RhoGAP"/>
    <property type="match status" value="1"/>
</dbReference>
<name>F4PQQ5_CACFS</name>
<dbReference type="Gene3D" id="3.80.10.10">
    <property type="entry name" value="Ribonuclease Inhibitor"/>
    <property type="match status" value="2"/>
</dbReference>
<dbReference type="InterPro" id="IPR053331">
    <property type="entry name" value="EGF-like_comC"/>
</dbReference>
<feature type="compositionally biased region" description="Low complexity" evidence="2">
    <location>
        <begin position="606"/>
        <end position="637"/>
    </location>
</feature>
<keyword evidence="1" id="KW-0175">Coiled coil</keyword>
<evidence type="ECO:0000259" key="4">
    <source>
        <dbReference type="PROSITE" id="PS50238"/>
    </source>
</evidence>
<evidence type="ECO:0000256" key="3">
    <source>
        <dbReference type="SAM" id="Phobius"/>
    </source>
</evidence>
<dbReference type="SMART" id="SM00324">
    <property type="entry name" value="RhoGAP"/>
    <property type="match status" value="1"/>
</dbReference>
<reference evidence="6" key="1">
    <citation type="journal article" date="2011" name="Genome Res.">
        <title>Phylogeny-wide analysis of social amoeba genomes highlights ancient origins for complex intercellular communication.</title>
        <authorList>
            <person name="Heidel A.J."/>
            <person name="Lawal H.M."/>
            <person name="Felder M."/>
            <person name="Schilde C."/>
            <person name="Helps N.R."/>
            <person name="Tunggal B."/>
            <person name="Rivero F."/>
            <person name="John U."/>
            <person name="Schleicher M."/>
            <person name="Eichinger L."/>
            <person name="Platzer M."/>
            <person name="Noegel A.A."/>
            <person name="Schaap P."/>
            <person name="Gloeckner G."/>
        </authorList>
    </citation>
    <scope>NUCLEOTIDE SEQUENCE [LARGE SCALE GENOMIC DNA]</scope>
    <source>
        <strain evidence="6">SH3</strain>
    </source>
</reference>
<feature type="coiled-coil region" evidence="1">
    <location>
        <begin position="647"/>
        <end position="674"/>
    </location>
</feature>
<evidence type="ECO:0000256" key="2">
    <source>
        <dbReference type="SAM" id="MobiDB-lite"/>
    </source>
</evidence>
<accession>F4PQQ5</accession>
<dbReference type="OrthoDB" id="26095at2759"/>
<dbReference type="Proteomes" id="UP000007797">
    <property type="component" value="Unassembled WGS sequence"/>
</dbReference>
<organism evidence="5 6">
    <name type="scientific">Cavenderia fasciculata</name>
    <name type="common">Slime mold</name>
    <name type="synonym">Dictyostelium fasciculatum</name>
    <dbReference type="NCBI Taxonomy" id="261658"/>
    <lineage>
        <taxon>Eukaryota</taxon>
        <taxon>Amoebozoa</taxon>
        <taxon>Evosea</taxon>
        <taxon>Eumycetozoa</taxon>
        <taxon>Dictyostelia</taxon>
        <taxon>Acytosteliales</taxon>
        <taxon>Cavenderiaceae</taxon>
        <taxon>Cavenderia</taxon>
    </lineage>
</organism>
<dbReference type="PANTHER" id="PTHR24032">
    <property type="entry name" value="EGF-LIKE DOMAIN-CONTAINING PROTEIN-RELATED-RELATED"/>
    <property type="match status" value="1"/>
</dbReference>
<dbReference type="PROSITE" id="PS51450">
    <property type="entry name" value="LRR"/>
    <property type="match status" value="1"/>
</dbReference>
<dbReference type="PANTHER" id="PTHR24032:SF16">
    <property type="entry name" value="EGF-LIKE DOMAIN-CONTAINING PROTEIN"/>
    <property type="match status" value="1"/>
</dbReference>
<dbReference type="Gene3D" id="2.10.25.10">
    <property type="entry name" value="Laminin"/>
    <property type="match status" value="1"/>
</dbReference>
<dbReference type="KEGG" id="dfa:DFA_01902"/>
<keyword evidence="3" id="KW-0812">Transmembrane</keyword>
<keyword evidence="3" id="KW-0472">Membrane</keyword>
<dbReference type="GeneID" id="14872749"/>
<feature type="region of interest" description="Disordered" evidence="2">
    <location>
        <begin position="278"/>
        <end position="308"/>
    </location>
</feature>
<dbReference type="EMBL" id="GL883010">
    <property type="protein sequence ID" value="EGG22013.1"/>
    <property type="molecule type" value="Genomic_DNA"/>
</dbReference>
<dbReference type="GO" id="GO:0007165">
    <property type="term" value="P:signal transduction"/>
    <property type="evidence" value="ECO:0007669"/>
    <property type="project" value="InterPro"/>
</dbReference>
<dbReference type="InterPro" id="IPR008936">
    <property type="entry name" value="Rho_GTPase_activation_prot"/>
</dbReference>
<feature type="compositionally biased region" description="Low complexity" evidence="2">
    <location>
        <begin position="291"/>
        <end position="302"/>
    </location>
</feature>
<feature type="domain" description="Rho-GAP" evidence="4">
    <location>
        <begin position="48"/>
        <end position="215"/>
    </location>
</feature>
<feature type="region of interest" description="Disordered" evidence="2">
    <location>
        <begin position="596"/>
        <end position="641"/>
    </location>
</feature>
<feature type="transmembrane region" description="Helical" evidence="3">
    <location>
        <begin position="1867"/>
        <end position="1889"/>
    </location>
</feature>
<feature type="region of interest" description="Disordered" evidence="2">
    <location>
        <begin position="825"/>
        <end position="854"/>
    </location>
</feature>
<feature type="region of interest" description="Disordered" evidence="2">
    <location>
        <begin position="377"/>
        <end position="436"/>
    </location>
</feature>
<evidence type="ECO:0000256" key="1">
    <source>
        <dbReference type="SAM" id="Coils"/>
    </source>
</evidence>
<keyword evidence="6" id="KW-1185">Reference proteome</keyword>
<keyword evidence="3" id="KW-1133">Transmembrane helix</keyword>
<dbReference type="SUPFAM" id="SSF48350">
    <property type="entry name" value="GTPase activation domain, GAP"/>
    <property type="match status" value="1"/>
</dbReference>
<dbReference type="Gene3D" id="1.10.555.10">
    <property type="entry name" value="Rho GTPase activation protein"/>
    <property type="match status" value="1"/>
</dbReference>
<dbReference type="Pfam" id="PF00620">
    <property type="entry name" value="RhoGAP"/>
    <property type="match status" value="1"/>
</dbReference>
<proteinExistence type="predicted"/>
<dbReference type="RefSeq" id="XP_004359864.1">
    <property type="nucleotide sequence ID" value="XM_004359807.1"/>
</dbReference>
<evidence type="ECO:0000313" key="5">
    <source>
        <dbReference type="EMBL" id="EGG22013.1"/>
    </source>
</evidence>
<dbReference type="InterPro" id="IPR000198">
    <property type="entry name" value="RhoGAP_dom"/>
</dbReference>
<protein>
    <submittedName>
        <fullName evidence="5">RhoGAP domain-containing protein</fullName>
    </submittedName>
</protein>
<dbReference type="InterPro" id="IPR032675">
    <property type="entry name" value="LRR_dom_sf"/>
</dbReference>
<feature type="compositionally biased region" description="Low complexity" evidence="2">
    <location>
        <begin position="337"/>
        <end position="350"/>
    </location>
</feature>
<evidence type="ECO:0000313" key="6">
    <source>
        <dbReference type="Proteomes" id="UP000007797"/>
    </source>
</evidence>
<gene>
    <name evidence="5" type="primary">gacS</name>
    <name evidence="5" type="ORF">DFA_01902</name>
</gene>
<dbReference type="InterPro" id="IPR001611">
    <property type="entry name" value="Leu-rich_rpt"/>
</dbReference>